<dbReference type="InterPro" id="IPR036005">
    <property type="entry name" value="Creatinase/aminopeptidase-like"/>
</dbReference>
<name>U5SEI6_9LACT</name>
<dbReference type="STRING" id="1266845.Q783_10240"/>
<dbReference type="KEGG" id="caw:Q783_10240"/>
<protein>
    <submittedName>
        <fullName evidence="1">Xaa-Pro aminopeptidase</fullName>
    </submittedName>
</protein>
<evidence type="ECO:0000313" key="2">
    <source>
        <dbReference type="Proteomes" id="UP000017469"/>
    </source>
</evidence>
<keyword evidence="1" id="KW-0645">Protease</keyword>
<dbReference type="AlphaFoldDB" id="U5SEI6"/>
<dbReference type="EMBL" id="CP006812">
    <property type="protein sequence ID" value="AGY82538.1"/>
    <property type="molecule type" value="Genomic_DNA"/>
</dbReference>
<evidence type="ECO:0000313" key="1">
    <source>
        <dbReference type="EMBL" id="AGY82538.1"/>
    </source>
</evidence>
<dbReference type="GO" id="GO:0004177">
    <property type="term" value="F:aminopeptidase activity"/>
    <property type="evidence" value="ECO:0007669"/>
    <property type="project" value="UniProtKB-KW"/>
</dbReference>
<dbReference type="SUPFAM" id="SSF53092">
    <property type="entry name" value="Creatinase/prolidase N-terminal domain"/>
    <property type="match status" value="1"/>
</dbReference>
<proteinExistence type="predicted"/>
<keyword evidence="1" id="KW-0031">Aminopeptidase</keyword>
<dbReference type="Gene3D" id="3.90.230.10">
    <property type="entry name" value="Creatinase/methionine aminopeptidase superfamily"/>
    <property type="match status" value="1"/>
</dbReference>
<dbReference type="HOGENOM" id="CLU_047234_0_0_9"/>
<dbReference type="Proteomes" id="UP000017469">
    <property type="component" value="Chromosome"/>
</dbReference>
<dbReference type="InterPro" id="IPR029149">
    <property type="entry name" value="Creatin/AminoP/Spt16_N"/>
</dbReference>
<organism evidence="1 2">
    <name type="scientific">Carnobacterium inhibens subsp. gilichinskyi</name>
    <dbReference type="NCBI Taxonomy" id="1266845"/>
    <lineage>
        <taxon>Bacteria</taxon>
        <taxon>Bacillati</taxon>
        <taxon>Bacillota</taxon>
        <taxon>Bacilli</taxon>
        <taxon>Lactobacillales</taxon>
        <taxon>Carnobacteriaceae</taxon>
        <taxon>Carnobacterium</taxon>
    </lineage>
</organism>
<gene>
    <name evidence="1" type="ORF">Q783_10240</name>
</gene>
<keyword evidence="1" id="KW-0378">Hydrolase</keyword>
<dbReference type="PATRIC" id="fig|1266845.5.peg.1945"/>
<dbReference type="eggNOG" id="COG0006">
    <property type="taxonomic scope" value="Bacteria"/>
</dbReference>
<reference evidence="1 2" key="1">
    <citation type="journal article" date="2013" name="Genome Announc.">
        <title>Complete Genome Sequence of Carnobacterium gilichinskyi Strain WN1359T (DSM 27470T).</title>
        <authorList>
            <person name="Leonard M.T."/>
            <person name="Panayotova N."/>
            <person name="Farmerie W.G."/>
            <person name="Triplett E.W."/>
            <person name="Nicholson W.L."/>
        </authorList>
    </citation>
    <scope>NUCLEOTIDE SEQUENCE [LARGE SCALE GENOMIC DNA]</scope>
    <source>
        <strain evidence="1 2">WN1359</strain>
    </source>
</reference>
<accession>U5SEI6</accession>
<dbReference type="SUPFAM" id="SSF55920">
    <property type="entry name" value="Creatinase/aminopeptidase"/>
    <property type="match status" value="1"/>
</dbReference>
<sequence length="462" mass="51914">MMKINLTTVDLPTIHRNPESVVLTDETMAARKERFLEQLQIHSIDTAIIYADREHGANFEYFTGFIPRFEEACLVIHATGESHLLLGNENVKMAVHSRIKANPVHVPFFSLPNQPMTGEKTLDHYFKESNISPDAKIGVIGWKLFTSSQYNNRDLFDLPFYVIDSLLNYVSNRDQLQNFTFSLISPKVGLRTTYNANEIAHYEYGASLAGIAIFNGLQEISVGKGEKEIGALLAQDGQPNSVTTISAAGQRFTNAILYPRDKNITLKDNYSLTVGYKGGLSSRAGFVISSEDQLPENQKDYLERVGKPYFNAYSTWLETLSIGISGDEFYAKIQEAFPSEFYGWTLNPGHYTADEEWMSSPFYEGSEAVIQSGQLLQIDMIPSVPGYTGASCEEPIAIADEALRNELSQQYPEVWERIEARKNYIKEVIGIKLSNDILPLSDTVAFYTPFFLNKTLAYTKEG</sequence>